<dbReference type="Proteomes" id="UP000614714">
    <property type="component" value="Unassembled WGS sequence"/>
</dbReference>
<keyword evidence="5 8" id="KW-0457">Lysine biosynthesis</keyword>
<dbReference type="NCBIfam" id="TIGR00652">
    <property type="entry name" value="DapF"/>
    <property type="match status" value="1"/>
</dbReference>
<evidence type="ECO:0000256" key="4">
    <source>
        <dbReference type="ARBA" id="ARBA00022605"/>
    </source>
</evidence>
<feature type="binding site" evidence="8">
    <location>
        <begin position="223"/>
        <end position="224"/>
    </location>
    <ligand>
        <name>substrate</name>
    </ligand>
</feature>
<dbReference type="SUPFAM" id="SSF54506">
    <property type="entry name" value="Diaminopimelate epimerase-like"/>
    <property type="match status" value="1"/>
</dbReference>
<evidence type="ECO:0000313" key="11">
    <source>
        <dbReference type="Proteomes" id="UP000614714"/>
    </source>
</evidence>
<feature type="binding site" evidence="8">
    <location>
        <position position="62"/>
    </location>
    <ligand>
        <name>substrate</name>
    </ligand>
</feature>
<organism evidence="10 11">
    <name type="scientific">Geomonas anaerohicana</name>
    <dbReference type="NCBI Taxonomy" id="2798583"/>
    <lineage>
        <taxon>Bacteria</taxon>
        <taxon>Pseudomonadati</taxon>
        <taxon>Thermodesulfobacteriota</taxon>
        <taxon>Desulfuromonadia</taxon>
        <taxon>Geobacterales</taxon>
        <taxon>Geobacteraceae</taxon>
        <taxon>Geomonas</taxon>
    </lineage>
</organism>
<dbReference type="RefSeq" id="WP_199387597.1">
    <property type="nucleotide sequence ID" value="NZ_JAEMHL010000001.1"/>
</dbReference>
<evidence type="ECO:0000313" key="10">
    <source>
        <dbReference type="EMBL" id="MBJ6749046.1"/>
    </source>
</evidence>
<sequence length="281" mass="30620">MKFTKMQGAGNDYVYVNCFEATVQDPAAVAVKVSDRNFGIGSDGLILIMPSEVADVRMRMFNSDGSESEMCGNGIRCVAKYAYDHGIVAKKEITAETGAGILTLQLFTGAADKVEKVRVNMGPPRLTRKEIPMVGSPDEKVIAEPLNILHSTFNITCASMGNPHCVIFVDDVDNFEVAKYGPLIENHELFPRRTNVEFVQVISRTEVRQRTWERGAGETLACGTGSSAVTAACVLNGLTEKKILNHLTGGDLEMEWSEDGNIYMTGPAVEVFSGEINIDQD</sequence>
<keyword evidence="11" id="KW-1185">Reference proteome</keyword>
<feature type="binding site" evidence="8">
    <location>
        <begin position="72"/>
        <end position="73"/>
    </location>
    <ligand>
        <name>substrate</name>
    </ligand>
</feature>
<dbReference type="InterPro" id="IPR018510">
    <property type="entry name" value="DAP_epimerase_AS"/>
</dbReference>
<gene>
    <name evidence="8" type="primary">dapF</name>
    <name evidence="10" type="ORF">JFN91_02345</name>
</gene>
<evidence type="ECO:0000256" key="7">
    <source>
        <dbReference type="ARBA" id="ARBA00051712"/>
    </source>
</evidence>
<feature type="binding site" evidence="8">
    <location>
        <position position="195"/>
    </location>
    <ligand>
        <name>substrate</name>
    </ligand>
</feature>
<comment type="subcellular location">
    <subcellularLocation>
        <location evidence="8">Cytoplasm</location>
    </subcellularLocation>
</comment>
<dbReference type="Pfam" id="PF01678">
    <property type="entry name" value="DAP_epimerase"/>
    <property type="match status" value="2"/>
</dbReference>
<feature type="binding site" evidence="8">
    <location>
        <position position="11"/>
    </location>
    <ligand>
        <name>substrate</name>
    </ligand>
</feature>
<evidence type="ECO:0000256" key="3">
    <source>
        <dbReference type="ARBA" id="ARBA00013080"/>
    </source>
</evidence>
<protein>
    <recommendedName>
        <fullName evidence="3 8">Diaminopimelate epimerase</fullName>
        <shortName evidence="8">DAP epimerase</shortName>
        <ecNumber evidence="3 8">5.1.1.7</ecNumber>
    </recommendedName>
    <alternativeName>
        <fullName evidence="8">PLP-independent amino acid racemase</fullName>
    </alternativeName>
</protein>
<comment type="catalytic activity">
    <reaction evidence="7 8">
        <text>(2S,6S)-2,6-diaminopimelate = meso-2,6-diaminopimelate</text>
        <dbReference type="Rhea" id="RHEA:15393"/>
        <dbReference type="ChEBI" id="CHEBI:57609"/>
        <dbReference type="ChEBI" id="CHEBI:57791"/>
        <dbReference type="EC" id="5.1.1.7"/>
    </reaction>
</comment>
<feature type="binding site" evidence="8">
    <location>
        <begin position="213"/>
        <end position="214"/>
    </location>
    <ligand>
        <name>substrate</name>
    </ligand>
</feature>
<dbReference type="EC" id="5.1.1.7" evidence="3 8"/>
<keyword evidence="6 8" id="KW-0413">Isomerase</keyword>
<comment type="pathway">
    <text evidence="1 8">Amino-acid biosynthesis; L-lysine biosynthesis via DAP pathway; DL-2,6-diaminopimelate from LL-2,6-diaminopimelate: step 1/1.</text>
</comment>
<evidence type="ECO:0000256" key="2">
    <source>
        <dbReference type="ARBA" id="ARBA00010219"/>
    </source>
</evidence>
<dbReference type="GO" id="GO:0008837">
    <property type="term" value="F:diaminopimelate epimerase activity"/>
    <property type="evidence" value="ECO:0007669"/>
    <property type="project" value="UniProtKB-EC"/>
</dbReference>
<dbReference type="HAMAP" id="MF_00197">
    <property type="entry name" value="DAP_epimerase"/>
    <property type="match status" value="1"/>
</dbReference>
<evidence type="ECO:0000256" key="5">
    <source>
        <dbReference type="ARBA" id="ARBA00023154"/>
    </source>
</evidence>
<dbReference type="PANTHER" id="PTHR31689:SF0">
    <property type="entry name" value="DIAMINOPIMELATE EPIMERASE"/>
    <property type="match status" value="1"/>
</dbReference>
<feature type="site" description="Could be important to modulate the pK values of the two catalytic cysteine residues" evidence="8">
    <location>
        <position position="164"/>
    </location>
</feature>
<feature type="active site" description="Proton acceptor" evidence="8">
    <location>
        <position position="222"/>
    </location>
</feature>
<dbReference type="EMBL" id="JAEMHL010000001">
    <property type="protein sequence ID" value="MBJ6749046.1"/>
    <property type="molecule type" value="Genomic_DNA"/>
</dbReference>
<feature type="site" description="Could be important to modulate the pK values of the two catalytic cysteine residues" evidence="8">
    <location>
        <position position="213"/>
    </location>
</feature>
<reference evidence="10 11" key="1">
    <citation type="submission" date="2020-12" db="EMBL/GenBank/DDBJ databases">
        <title>Geomonas sp. Red421, isolated from paddy soil.</title>
        <authorList>
            <person name="Xu Z."/>
            <person name="Zhang Z."/>
            <person name="Masuda Y."/>
            <person name="Itoh H."/>
            <person name="Senoo K."/>
        </authorList>
    </citation>
    <scope>NUCLEOTIDE SEQUENCE [LARGE SCALE GENOMIC DNA]</scope>
    <source>
        <strain evidence="10 11">Red421</strain>
    </source>
</reference>
<evidence type="ECO:0000256" key="8">
    <source>
        <dbReference type="HAMAP-Rule" id="MF_00197"/>
    </source>
</evidence>
<comment type="subunit">
    <text evidence="8">Homodimer.</text>
</comment>
<name>A0ABS0Y9U5_9BACT</name>
<dbReference type="PANTHER" id="PTHR31689">
    <property type="entry name" value="DIAMINOPIMELATE EPIMERASE, CHLOROPLASTIC"/>
    <property type="match status" value="1"/>
</dbReference>
<feature type="active site" evidence="9">
    <location>
        <position position="71"/>
    </location>
</feature>
<dbReference type="InterPro" id="IPR001653">
    <property type="entry name" value="DAP_epimerase_DapF"/>
</dbReference>
<comment type="caution">
    <text evidence="8">Lacks conserved residue(s) required for the propagation of feature annotation.</text>
</comment>
<accession>A0ABS0Y9U5</accession>
<comment type="caution">
    <text evidence="10">The sequence shown here is derived from an EMBL/GenBank/DDBJ whole genome shotgun (WGS) entry which is preliminary data.</text>
</comment>
<feature type="binding site" evidence="8">
    <location>
        <position position="162"/>
    </location>
    <ligand>
        <name>substrate</name>
    </ligand>
</feature>
<keyword evidence="4 8" id="KW-0028">Amino-acid biosynthesis</keyword>
<comment type="similarity">
    <text evidence="2 8">Belongs to the diaminopimelate epimerase family.</text>
</comment>
<dbReference type="PROSITE" id="PS01326">
    <property type="entry name" value="DAP_EPIMERASE"/>
    <property type="match status" value="1"/>
</dbReference>
<keyword evidence="8" id="KW-0963">Cytoplasm</keyword>
<evidence type="ECO:0000256" key="6">
    <source>
        <dbReference type="ARBA" id="ARBA00023235"/>
    </source>
</evidence>
<feature type="active site" description="Proton donor" evidence="8">
    <location>
        <position position="71"/>
    </location>
</feature>
<evidence type="ECO:0000256" key="1">
    <source>
        <dbReference type="ARBA" id="ARBA00005196"/>
    </source>
</evidence>
<proteinExistence type="inferred from homology"/>
<evidence type="ECO:0000256" key="9">
    <source>
        <dbReference type="PROSITE-ProRule" id="PRU10125"/>
    </source>
</evidence>
<dbReference type="Gene3D" id="3.10.310.10">
    <property type="entry name" value="Diaminopimelate Epimerase, Chain A, domain 1"/>
    <property type="match status" value="2"/>
</dbReference>
<comment type="function">
    <text evidence="8">Catalyzes the stereoinversion of LL-2,6-diaminopimelate (L,L-DAP) to meso-diaminopimelate (meso-DAP), a precursor of L-lysine and an essential component of the bacterial peptidoglycan.</text>
</comment>